<dbReference type="PANTHER" id="PTHR36834">
    <property type="entry name" value="MEMBRANE PROTEIN-RELATED"/>
    <property type="match status" value="1"/>
</dbReference>
<evidence type="ECO:0000313" key="3">
    <source>
        <dbReference type="EMBL" id="QUE54294.1"/>
    </source>
</evidence>
<keyword evidence="1" id="KW-0472">Membrane</keyword>
<feature type="domain" description="VanZ-like" evidence="2">
    <location>
        <begin position="11"/>
        <end position="131"/>
    </location>
</feature>
<dbReference type="InterPro" id="IPR053150">
    <property type="entry name" value="Teicoplanin_resist-assoc"/>
</dbReference>
<protein>
    <submittedName>
        <fullName evidence="3">VanZ family protein</fullName>
    </submittedName>
</protein>
<dbReference type="EMBL" id="CP073084">
    <property type="protein sequence ID" value="QUE54294.1"/>
    <property type="molecule type" value="Genomic_DNA"/>
</dbReference>
<feature type="transmembrane region" description="Helical" evidence="1">
    <location>
        <begin position="6"/>
        <end position="24"/>
    </location>
</feature>
<name>A0ABX7YM52_9STRE</name>
<organism evidence="3 4">
    <name type="scientific">Streptococcus oriscaviae</name>
    <dbReference type="NCBI Taxonomy" id="2781599"/>
    <lineage>
        <taxon>Bacteria</taxon>
        <taxon>Bacillati</taxon>
        <taxon>Bacillota</taxon>
        <taxon>Bacilli</taxon>
        <taxon>Lactobacillales</taxon>
        <taxon>Streptococcaceae</taxon>
        <taxon>Streptococcus</taxon>
    </lineage>
</organism>
<accession>A0ABX7YM52</accession>
<evidence type="ECO:0000256" key="1">
    <source>
        <dbReference type="SAM" id="Phobius"/>
    </source>
</evidence>
<sequence>MGSKKITIFLFLIYLSFLTWIILFKMDLTNLFQARYATRSLNLIPFAGTAVYNGVLDYQEILLNILCFIPFGMYMEMLFRKASWVVNLTVICLVSLAYEVIQYGFMIGIADITDLLANGLGGAIGINILYMLTSIWREKTYGRLNALALAVTVCYCLLVVAFM</sequence>
<feature type="transmembrane region" description="Helical" evidence="1">
    <location>
        <begin position="115"/>
        <end position="132"/>
    </location>
</feature>
<feature type="transmembrane region" description="Helical" evidence="1">
    <location>
        <begin position="144"/>
        <end position="162"/>
    </location>
</feature>
<dbReference type="PANTHER" id="PTHR36834:SF2">
    <property type="entry name" value="MEMBRANE PROTEIN"/>
    <property type="match status" value="1"/>
</dbReference>
<dbReference type="Pfam" id="PF04892">
    <property type="entry name" value="VanZ"/>
    <property type="match status" value="1"/>
</dbReference>
<keyword evidence="1" id="KW-0812">Transmembrane</keyword>
<feature type="transmembrane region" description="Helical" evidence="1">
    <location>
        <begin position="86"/>
        <end position="109"/>
    </location>
</feature>
<evidence type="ECO:0000259" key="2">
    <source>
        <dbReference type="Pfam" id="PF04892"/>
    </source>
</evidence>
<dbReference type="RefSeq" id="WP_212570751.1">
    <property type="nucleotide sequence ID" value="NZ_CP073084.1"/>
</dbReference>
<feature type="transmembrane region" description="Helical" evidence="1">
    <location>
        <begin position="61"/>
        <end position="79"/>
    </location>
</feature>
<dbReference type="InterPro" id="IPR006976">
    <property type="entry name" value="VanZ-like"/>
</dbReference>
<evidence type="ECO:0000313" key="4">
    <source>
        <dbReference type="Proteomes" id="UP000677616"/>
    </source>
</evidence>
<keyword evidence="1" id="KW-1133">Transmembrane helix</keyword>
<gene>
    <name evidence="3" type="ORF">INT76_10850</name>
</gene>
<proteinExistence type="predicted"/>
<dbReference type="Proteomes" id="UP000677616">
    <property type="component" value="Chromosome"/>
</dbReference>
<keyword evidence="4" id="KW-1185">Reference proteome</keyword>
<reference evidence="3 4" key="1">
    <citation type="submission" date="2021-04" db="EMBL/GenBank/DDBJ databases">
        <title>Complete genome sequence of a novel Streptococcus species.</title>
        <authorList>
            <person name="Teng J.L.L."/>
        </authorList>
    </citation>
    <scope>NUCLEOTIDE SEQUENCE [LARGE SCALE GENOMIC DNA]</scope>
    <source>
        <strain evidence="3 4">HKU75</strain>
    </source>
</reference>